<dbReference type="AlphaFoldDB" id="A0A841FGW9"/>
<name>A0A841FGW9_9ACTN</name>
<gene>
    <name evidence="2" type="ORF">HNR73_002789</name>
</gene>
<feature type="compositionally biased region" description="Low complexity" evidence="1">
    <location>
        <begin position="140"/>
        <end position="153"/>
    </location>
</feature>
<dbReference type="EMBL" id="JACHGT010000005">
    <property type="protein sequence ID" value="MBB6034935.1"/>
    <property type="molecule type" value="Genomic_DNA"/>
</dbReference>
<keyword evidence="3" id="KW-1185">Reference proteome</keyword>
<organism evidence="2 3">
    <name type="scientific">Phytomonospora endophytica</name>
    <dbReference type="NCBI Taxonomy" id="714109"/>
    <lineage>
        <taxon>Bacteria</taxon>
        <taxon>Bacillati</taxon>
        <taxon>Actinomycetota</taxon>
        <taxon>Actinomycetes</taxon>
        <taxon>Micromonosporales</taxon>
        <taxon>Micromonosporaceae</taxon>
        <taxon>Phytomonospora</taxon>
    </lineage>
</organism>
<feature type="compositionally biased region" description="Low complexity" evidence="1">
    <location>
        <begin position="105"/>
        <end position="123"/>
    </location>
</feature>
<sequence length="236" mass="25330">MAVAGRASRSRRAPGALPGGRRRVRLPRAERGEHREHRRRQPPAPRGSRTSPARIAASTGSTVAGSRLPRADRGRAPRGSRRAPGAPSPMQPPAPRGSHERGTRRAPGAPSPAAACPARIPRAPEAPPGVRLPRADRGRSSSASGSVRLLARGSRCRRRSCGSRPHGPPAPRGSRTSPARPSPPVRGLPPPAPLTFASNHLHSLPYFHFFRLMRIFRRFSSLSLVSNRDTTQVGET</sequence>
<evidence type="ECO:0000313" key="3">
    <source>
        <dbReference type="Proteomes" id="UP000548476"/>
    </source>
</evidence>
<proteinExistence type="predicted"/>
<feature type="region of interest" description="Disordered" evidence="1">
    <location>
        <begin position="1"/>
        <end position="191"/>
    </location>
</feature>
<feature type="compositionally biased region" description="Pro residues" evidence="1">
    <location>
        <begin position="180"/>
        <end position="191"/>
    </location>
</feature>
<protein>
    <submittedName>
        <fullName evidence="2">Uncharacterized protein</fullName>
    </submittedName>
</protein>
<comment type="caution">
    <text evidence="2">The sequence shown here is derived from an EMBL/GenBank/DDBJ whole genome shotgun (WGS) entry which is preliminary data.</text>
</comment>
<dbReference type="Proteomes" id="UP000548476">
    <property type="component" value="Unassembled WGS sequence"/>
</dbReference>
<evidence type="ECO:0000256" key="1">
    <source>
        <dbReference type="SAM" id="MobiDB-lite"/>
    </source>
</evidence>
<reference evidence="2 3" key="1">
    <citation type="submission" date="2020-08" db="EMBL/GenBank/DDBJ databases">
        <title>Genomic Encyclopedia of Type Strains, Phase IV (KMG-IV): sequencing the most valuable type-strain genomes for metagenomic binning, comparative biology and taxonomic classification.</title>
        <authorList>
            <person name="Goeker M."/>
        </authorList>
    </citation>
    <scope>NUCLEOTIDE SEQUENCE [LARGE SCALE GENOMIC DNA]</scope>
    <source>
        <strain evidence="2 3">YIM 65646</strain>
    </source>
</reference>
<feature type="compositionally biased region" description="Pro residues" evidence="1">
    <location>
        <begin position="86"/>
        <end position="95"/>
    </location>
</feature>
<evidence type="ECO:0000313" key="2">
    <source>
        <dbReference type="EMBL" id="MBB6034935.1"/>
    </source>
</evidence>
<accession>A0A841FGW9</accession>